<dbReference type="Proteomes" id="UP000606724">
    <property type="component" value="Unassembled WGS sequence"/>
</dbReference>
<name>A0ABR8RLL0_9GAMM</name>
<sequence length="550" mass="59636">MQHIQRFPNLIGSQSLSGYVCRMLFLLIVMALLFVSNRALALTANPGATCRGIMGAAQGSLLNNDYTNLVNALNTNNFVRIMGNDSGRIPLEIKISTVESSPNTTLSNFGVIDSGSNRAINVRRNFPSVTAYTDINFEFRNTITNQPINLSNVALSAFDIDYSNATNSLFDDYIKITGITESGNTINGTFQSINGSNVVDVNGLNNSTSNNCPPKNLDTGCQGSIQFTQAVNKITIRYTNNPTYVRNTPTNQEIDFRVDNYCYIPEYIFSGTVFDDNGGIASNRASKENADITTTTSPYTNNSDYFNGVFNTSSETGITGSSVKLVNCTNPATVYATQQVAGNGTTIGQYQFNLPLSTFNGSTDICVIEDRTNGISTYPIRTSSAKINIGFAATTFNYINRNFGRVIPANAALVLRKAQFVNDCPSTLDYTASTLNTPGNTNPRTGFSESSIGENSIIPGQCIAYRITATNRSNLVINDFIMQDKLQKKGVEGALITSVLIGPVFNSSEYASNSVVIGQNNPVITKPLVLSARDNKVFYFNTKYGTTVDP</sequence>
<keyword evidence="2" id="KW-1185">Reference proteome</keyword>
<accession>A0ABR8RLL0</accession>
<organism evidence="1 2">
    <name type="scientific">Psychrobacter communis</name>
    <dbReference type="NCBI Taxonomy" id="2762238"/>
    <lineage>
        <taxon>Bacteria</taxon>
        <taxon>Pseudomonadati</taxon>
        <taxon>Pseudomonadota</taxon>
        <taxon>Gammaproteobacteria</taxon>
        <taxon>Moraxellales</taxon>
        <taxon>Moraxellaceae</taxon>
        <taxon>Psychrobacter</taxon>
    </lineage>
</organism>
<evidence type="ECO:0000313" key="1">
    <source>
        <dbReference type="EMBL" id="MBD7948686.1"/>
    </source>
</evidence>
<evidence type="ECO:0000313" key="2">
    <source>
        <dbReference type="Proteomes" id="UP000606724"/>
    </source>
</evidence>
<evidence type="ECO:0008006" key="3">
    <source>
        <dbReference type="Google" id="ProtNLM"/>
    </source>
</evidence>
<comment type="caution">
    <text evidence="1">The sequence shown here is derived from an EMBL/GenBank/DDBJ whole genome shotgun (WGS) entry which is preliminary data.</text>
</comment>
<proteinExistence type="predicted"/>
<gene>
    <name evidence="1" type="ORF">H9653_11805</name>
</gene>
<reference evidence="1 2" key="1">
    <citation type="submission" date="2020-08" db="EMBL/GenBank/DDBJ databases">
        <title>A Genomic Blueprint of the Chicken Gut Microbiome.</title>
        <authorList>
            <person name="Gilroy R."/>
            <person name="Ravi A."/>
            <person name="Getino M."/>
            <person name="Pursley I."/>
            <person name="Horton D.L."/>
            <person name="Alikhan N.-F."/>
            <person name="Baker D."/>
            <person name="Gharbi K."/>
            <person name="Hall N."/>
            <person name="Watson M."/>
            <person name="Adriaenssens E.M."/>
            <person name="Foster-Nyarko E."/>
            <person name="Jarju S."/>
            <person name="Secka A."/>
            <person name="Antonio M."/>
            <person name="Oren A."/>
            <person name="Chaudhuri R."/>
            <person name="La Ragione R.M."/>
            <person name="Hildebrand F."/>
            <person name="Pallen M.J."/>
        </authorList>
    </citation>
    <scope>NUCLEOTIDE SEQUENCE [LARGE SCALE GENOMIC DNA]</scope>
    <source>
        <strain evidence="1 2">Sa4CVA2</strain>
    </source>
</reference>
<protein>
    <recommendedName>
        <fullName evidence="3">DUF11 domain-containing protein</fullName>
    </recommendedName>
</protein>
<dbReference type="RefSeq" id="WP_191692512.1">
    <property type="nucleotide sequence ID" value="NZ_JACSQR010000052.1"/>
</dbReference>
<dbReference type="EMBL" id="JACSQR010000052">
    <property type="protein sequence ID" value="MBD7948686.1"/>
    <property type="molecule type" value="Genomic_DNA"/>
</dbReference>